<gene>
    <name evidence="1" type="ORF">FHG71_16105</name>
</gene>
<dbReference type="EMBL" id="VDFV01000030">
    <property type="protein sequence ID" value="TNC66851.1"/>
    <property type="molecule type" value="Genomic_DNA"/>
</dbReference>
<dbReference type="RefSeq" id="WP_139082728.1">
    <property type="nucleotide sequence ID" value="NZ_VDFV01000030.1"/>
</dbReference>
<sequence length="249" mass="28061">MSTDDRSRVVYPPLDTPKPVAEGIWVVDGGPMHVALIPIPLRMTVVRLGTGQVWLHSPTLYSARLRAEIERIGPIAHLVAPNIAHWTHLKEWQRHLPNATAWAAPGLRDRWQVRLSGVRLDRDLGLAPPDEWKDDLDQALLKGGLGLSEVAFLHRASRTLVLTDLVENFEPDKLNPLLRPAVQASGAMAPEGMAPPHYRFAANLRRTEAKLTARRLLDWQPERVIFAHGAWFQSDGTARLRRSLRWLLD</sequence>
<keyword evidence="2" id="KW-1185">Reference proteome</keyword>
<accession>A0A5C4NCX7</accession>
<dbReference type="Proteomes" id="UP000305709">
    <property type="component" value="Unassembled WGS sequence"/>
</dbReference>
<evidence type="ECO:0000313" key="2">
    <source>
        <dbReference type="Proteomes" id="UP000305709"/>
    </source>
</evidence>
<comment type="caution">
    <text evidence="1">The sequence shown here is derived from an EMBL/GenBank/DDBJ whole genome shotgun (WGS) entry which is preliminary data.</text>
</comment>
<reference evidence="1 2" key="1">
    <citation type="submission" date="2019-06" db="EMBL/GenBank/DDBJ databases">
        <authorList>
            <person name="Jiang L."/>
        </authorList>
    </citation>
    <scope>NUCLEOTIDE SEQUENCE [LARGE SCALE GENOMIC DNA]</scope>
    <source>
        <strain evidence="1 2">YIM 48858</strain>
    </source>
</reference>
<name>A0A5C4NCX7_9RHOB</name>
<dbReference type="AlphaFoldDB" id="A0A5C4NCX7"/>
<dbReference type="OrthoDB" id="450111at2"/>
<dbReference type="PANTHER" id="PTHR33835">
    <property type="entry name" value="YALI0C07656P"/>
    <property type="match status" value="1"/>
</dbReference>
<dbReference type="InterPro" id="IPR025638">
    <property type="entry name" value="DUF4336"/>
</dbReference>
<organism evidence="1 2">
    <name type="scientific">Rubellimicrobium roseum</name>
    <dbReference type="NCBI Taxonomy" id="687525"/>
    <lineage>
        <taxon>Bacteria</taxon>
        <taxon>Pseudomonadati</taxon>
        <taxon>Pseudomonadota</taxon>
        <taxon>Alphaproteobacteria</taxon>
        <taxon>Rhodobacterales</taxon>
        <taxon>Roseobacteraceae</taxon>
        <taxon>Rubellimicrobium</taxon>
    </lineage>
</organism>
<proteinExistence type="predicted"/>
<dbReference type="InterPro" id="IPR036866">
    <property type="entry name" value="RibonucZ/Hydroxyglut_hydro"/>
</dbReference>
<protein>
    <submittedName>
        <fullName evidence="1">DUF4336 domain-containing protein</fullName>
    </submittedName>
</protein>
<dbReference type="Pfam" id="PF14234">
    <property type="entry name" value="DUF4336"/>
    <property type="match status" value="1"/>
</dbReference>
<evidence type="ECO:0000313" key="1">
    <source>
        <dbReference type="EMBL" id="TNC66851.1"/>
    </source>
</evidence>
<dbReference type="PANTHER" id="PTHR33835:SF1">
    <property type="entry name" value="METALLO-BETA-LACTAMASE DOMAIN-CONTAINING PROTEIN"/>
    <property type="match status" value="1"/>
</dbReference>
<dbReference type="SUPFAM" id="SSF56281">
    <property type="entry name" value="Metallo-hydrolase/oxidoreductase"/>
    <property type="match status" value="1"/>
</dbReference>